<keyword evidence="8 12" id="KW-0798">TonB box</keyword>
<evidence type="ECO:0000256" key="11">
    <source>
        <dbReference type="PROSITE-ProRule" id="PRU01360"/>
    </source>
</evidence>
<evidence type="ECO:0000256" key="8">
    <source>
        <dbReference type="ARBA" id="ARBA00023077"/>
    </source>
</evidence>
<gene>
    <name evidence="16" type="ORF">DFR28_1021183</name>
</gene>
<comment type="caution">
    <text evidence="16">The sequence shown here is derived from an EMBL/GenBank/DDBJ whole genome shotgun (WGS) entry which is preliminary data.</text>
</comment>
<keyword evidence="3 11" id="KW-1134">Transmembrane beta strand</keyword>
<evidence type="ECO:0000256" key="1">
    <source>
        <dbReference type="ARBA" id="ARBA00004571"/>
    </source>
</evidence>
<comment type="similarity">
    <text evidence="11 12">Belongs to the TonB-dependent receptor family.</text>
</comment>
<feature type="domain" description="TonB-dependent receptor plug" evidence="15">
    <location>
        <begin position="52"/>
        <end position="161"/>
    </location>
</feature>
<dbReference type="EMBL" id="QNRT01000002">
    <property type="protein sequence ID" value="RBP51750.1"/>
    <property type="molecule type" value="Genomic_DNA"/>
</dbReference>
<name>A0A395JSR6_9GAMM</name>
<protein>
    <submittedName>
        <fullName evidence="16">Iron complex outermembrane receptor protein</fullName>
    </submittedName>
</protein>
<keyword evidence="17" id="KW-1185">Reference proteome</keyword>
<organism evidence="16 17">
    <name type="scientific">Arenicella xantha</name>
    <dbReference type="NCBI Taxonomy" id="644221"/>
    <lineage>
        <taxon>Bacteria</taxon>
        <taxon>Pseudomonadati</taxon>
        <taxon>Pseudomonadota</taxon>
        <taxon>Gammaproteobacteria</taxon>
        <taxon>Arenicellales</taxon>
        <taxon>Arenicellaceae</taxon>
        <taxon>Arenicella</taxon>
    </lineage>
</organism>
<feature type="chain" id="PRO_5017386833" evidence="13">
    <location>
        <begin position="28"/>
        <end position="748"/>
    </location>
</feature>
<dbReference type="Pfam" id="PF00593">
    <property type="entry name" value="TonB_dep_Rec_b-barrel"/>
    <property type="match status" value="1"/>
</dbReference>
<evidence type="ECO:0000256" key="7">
    <source>
        <dbReference type="ARBA" id="ARBA00023065"/>
    </source>
</evidence>
<accession>A0A395JSR6</accession>
<dbReference type="SUPFAM" id="SSF56935">
    <property type="entry name" value="Porins"/>
    <property type="match status" value="1"/>
</dbReference>
<dbReference type="InterPro" id="IPR000531">
    <property type="entry name" value="Beta-barrel_TonB"/>
</dbReference>
<evidence type="ECO:0000259" key="15">
    <source>
        <dbReference type="Pfam" id="PF07715"/>
    </source>
</evidence>
<evidence type="ECO:0000256" key="5">
    <source>
        <dbReference type="ARBA" id="ARBA00022692"/>
    </source>
</evidence>
<dbReference type="Pfam" id="PF07715">
    <property type="entry name" value="Plug"/>
    <property type="match status" value="1"/>
</dbReference>
<keyword evidence="6" id="KW-0408">Iron</keyword>
<dbReference type="GO" id="GO:0009279">
    <property type="term" value="C:cell outer membrane"/>
    <property type="evidence" value="ECO:0007669"/>
    <property type="project" value="UniProtKB-SubCell"/>
</dbReference>
<dbReference type="Proteomes" id="UP000253083">
    <property type="component" value="Unassembled WGS sequence"/>
</dbReference>
<dbReference type="PROSITE" id="PS52016">
    <property type="entry name" value="TONB_DEPENDENT_REC_3"/>
    <property type="match status" value="1"/>
</dbReference>
<evidence type="ECO:0000256" key="3">
    <source>
        <dbReference type="ARBA" id="ARBA00022452"/>
    </source>
</evidence>
<keyword evidence="7" id="KW-0406">Ion transport</keyword>
<dbReference type="GO" id="GO:0006826">
    <property type="term" value="P:iron ion transport"/>
    <property type="evidence" value="ECO:0007669"/>
    <property type="project" value="UniProtKB-KW"/>
</dbReference>
<dbReference type="PANTHER" id="PTHR32552">
    <property type="entry name" value="FERRICHROME IRON RECEPTOR-RELATED"/>
    <property type="match status" value="1"/>
</dbReference>
<evidence type="ECO:0000256" key="10">
    <source>
        <dbReference type="ARBA" id="ARBA00023237"/>
    </source>
</evidence>
<dbReference type="InterPro" id="IPR039426">
    <property type="entry name" value="TonB-dep_rcpt-like"/>
</dbReference>
<dbReference type="PANTHER" id="PTHR32552:SF81">
    <property type="entry name" value="TONB-DEPENDENT OUTER MEMBRANE RECEPTOR"/>
    <property type="match status" value="1"/>
</dbReference>
<dbReference type="InterPro" id="IPR036942">
    <property type="entry name" value="Beta-barrel_TonB_sf"/>
</dbReference>
<dbReference type="InterPro" id="IPR012910">
    <property type="entry name" value="Plug_dom"/>
</dbReference>
<sequence>MSKQSSPRLVPTLIALACVAASANTQAQSTDGESVSRLEEIIVTSRRISENLQDVPVAVSAFSDNALTEMGIENITDLQQRLPNTTLQVSRGTNTTLTAYIRGVGQQDPLWGFEPGVGVYVDDVYIARPQGAVLDILDVERVEVLRGPQGTLYGKNTIGGALKYVTRKLRDADAFSVEAKLGSYSQRDLKLSAAAPIVEDKFYIGGAVATLNRDGFGEFINLGEENYNKDMTAGRVSAEWYPSDSVSFRFTADRTEDNSNAKGGHRLTPSDLTGEPVLDDVFSTRAGMSTDNYVESEGYALHAEWAISDSLTFRSISATREGYSDTNIDFDNTALRSFDVPAIYEDDQTTQEFQLNYSGENWDLVSGLYYYTGEACGVFHAVLEEFAGGTLPLTATTEGCVETDSTSAYAQANWTINDSWSMTLGGRYTKDEKVAFAKNTLYLFQVVDFDNPPVAPGIVRTDATGSEDWSEFSPRIGFEYRTDSGNLIYASYSEGFKSGGFDMRARTDQLSSGFDPYDPETVGSFEIGFKADLLDDRLRTNIAYFNADYQDQQVTIQRTIDSGADFASTVLNAADSGIQGVELEMVYAVNDALTATLGVGLLDAEFDRVTTTDPASGQLVDVSNLWDFANTPDTSINLGFAYNRTVFSDWAMTFTGNVAYRSDTQIFEVPSALDEEAYSLFNAGLTFTSPDEKLWVSLQGKNLGDKEYRLAGYNFATTAAGPGLGGEDTVVGYYGDPRMISLSVGYRY</sequence>
<evidence type="ECO:0000259" key="14">
    <source>
        <dbReference type="Pfam" id="PF00593"/>
    </source>
</evidence>
<keyword evidence="2 11" id="KW-0813">Transport</keyword>
<comment type="subcellular location">
    <subcellularLocation>
        <location evidence="1 11">Cell outer membrane</location>
        <topology evidence="1 11">Multi-pass membrane protein</topology>
    </subcellularLocation>
</comment>
<dbReference type="InParanoid" id="A0A395JSR6"/>
<keyword evidence="16" id="KW-0675">Receptor</keyword>
<feature type="signal peptide" evidence="13">
    <location>
        <begin position="1"/>
        <end position="27"/>
    </location>
</feature>
<keyword evidence="10 11" id="KW-0998">Cell outer membrane</keyword>
<evidence type="ECO:0000256" key="6">
    <source>
        <dbReference type="ARBA" id="ARBA00023004"/>
    </source>
</evidence>
<keyword evidence="5 11" id="KW-0812">Transmembrane</keyword>
<evidence type="ECO:0000256" key="2">
    <source>
        <dbReference type="ARBA" id="ARBA00022448"/>
    </source>
</evidence>
<dbReference type="RefSeq" id="WP_113954585.1">
    <property type="nucleotide sequence ID" value="NZ_QNRT01000002.1"/>
</dbReference>
<feature type="domain" description="TonB-dependent receptor-like beta-barrel" evidence="14">
    <location>
        <begin position="260"/>
        <end position="703"/>
    </location>
</feature>
<evidence type="ECO:0000313" key="16">
    <source>
        <dbReference type="EMBL" id="RBP51750.1"/>
    </source>
</evidence>
<evidence type="ECO:0000256" key="13">
    <source>
        <dbReference type="SAM" id="SignalP"/>
    </source>
</evidence>
<evidence type="ECO:0000313" key="17">
    <source>
        <dbReference type="Proteomes" id="UP000253083"/>
    </source>
</evidence>
<keyword evidence="13" id="KW-0732">Signal</keyword>
<dbReference type="OrthoDB" id="127311at2"/>
<dbReference type="AlphaFoldDB" id="A0A395JSR6"/>
<evidence type="ECO:0000256" key="12">
    <source>
        <dbReference type="RuleBase" id="RU003357"/>
    </source>
</evidence>
<proteinExistence type="inferred from homology"/>
<evidence type="ECO:0000256" key="4">
    <source>
        <dbReference type="ARBA" id="ARBA00022496"/>
    </source>
</evidence>
<keyword evidence="4" id="KW-0410">Iron transport</keyword>
<evidence type="ECO:0000256" key="9">
    <source>
        <dbReference type="ARBA" id="ARBA00023136"/>
    </source>
</evidence>
<keyword evidence="9 11" id="KW-0472">Membrane</keyword>
<reference evidence="16 17" key="1">
    <citation type="submission" date="2018-06" db="EMBL/GenBank/DDBJ databases">
        <title>Genomic Encyclopedia of Type Strains, Phase IV (KMG-IV): sequencing the most valuable type-strain genomes for metagenomic binning, comparative biology and taxonomic classification.</title>
        <authorList>
            <person name="Goeker M."/>
        </authorList>
    </citation>
    <scope>NUCLEOTIDE SEQUENCE [LARGE SCALE GENOMIC DNA]</scope>
    <source>
        <strain evidence="16 17">DSM 24032</strain>
    </source>
</reference>
<dbReference type="Gene3D" id="2.40.170.20">
    <property type="entry name" value="TonB-dependent receptor, beta-barrel domain"/>
    <property type="match status" value="1"/>
</dbReference>